<organism evidence="1 2">
    <name type="scientific">Prosthecochloris ethylica</name>
    <dbReference type="NCBI Taxonomy" id="2743976"/>
    <lineage>
        <taxon>Bacteria</taxon>
        <taxon>Pseudomonadati</taxon>
        <taxon>Chlorobiota</taxon>
        <taxon>Chlorobiia</taxon>
        <taxon>Chlorobiales</taxon>
        <taxon>Chlorobiaceae</taxon>
        <taxon>Prosthecochloris</taxon>
    </lineage>
</organism>
<evidence type="ECO:0000313" key="1">
    <source>
        <dbReference type="EMBL" id="MBF0636783.1"/>
    </source>
</evidence>
<dbReference type="InterPro" id="IPR019647">
    <property type="entry name" value="PhoP_reg_network_YrbL"/>
</dbReference>
<reference evidence="1 2" key="1">
    <citation type="journal article" date="2020" name="Microorganisms">
        <title>Simultaneous Genome Sequencing of Prosthecochloris ethylica and Desulfuromonas acetoxidans within a Syntrophic Mixture Reveals Unique Pili and Protein Interactions.</title>
        <authorList>
            <person name="Kyndt J.A."/>
            <person name="Van Beeumen J.J."/>
            <person name="Meyer T.E."/>
        </authorList>
    </citation>
    <scope>NUCLEOTIDE SEQUENCE [LARGE SCALE GENOMIC DNA]</scope>
    <source>
        <strain evidence="1 2">N3</strain>
    </source>
</reference>
<dbReference type="Pfam" id="PF10707">
    <property type="entry name" value="YrbL-PhoP_reg"/>
    <property type="match status" value="1"/>
</dbReference>
<dbReference type="Proteomes" id="UP000619838">
    <property type="component" value="Unassembled WGS sequence"/>
</dbReference>
<evidence type="ECO:0008006" key="3">
    <source>
        <dbReference type="Google" id="ProtNLM"/>
    </source>
</evidence>
<sequence length="197" mass="22681">MLDLANAEILGRGSSRVCYVHPEDGTKCVKVVFRQPREVLPEEMKYYRRFQQRGRSWEMVARMYGTVETTAGRGVVFSLARDDDGAVSKTLDHYIRAGGIDAGMLAGALLCFRRYLQREHFVVRELKADNLVYQKRDDGQGKIVLVDGLGNNEFLPLADYSRLFAWRMHRRKWRKFKNSLLQHYPGNCLASALFDSL</sequence>
<evidence type="ECO:0000313" key="2">
    <source>
        <dbReference type="Proteomes" id="UP000619838"/>
    </source>
</evidence>
<comment type="caution">
    <text evidence="1">The sequence shown here is derived from an EMBL/GenBank/DDBJ whole genome shotgun (WGS) entry which is preliminary data.</text>
</comment>
<dbReference type="EMBL" id="JADGII010000008">
    <property type="protein sequence ID" value="MBF0636783.1"/>
    <property type="molecule type" value="Genomic_DNA"/>
</dbReference>
<proteinExistence type="predicted"/>
<name>A0ABR9XRZ0_9CHLB</name>
<dbReference type="RefSeq" id="WP_175187464.1">
    <property type="nucleotide sequence ID" value="NZ_JABVZQ010000009.1"/>
</dbReference>
<protein>
    <recommendedName>
        <fullName evidence="3">PhoP regulatory network protein YrbL</fullName>
    </recommendedName>
</protein>
<accession>A0ABR9XRZ0</accession>
<keyword evidence="2" id="KW-1185">Reference proteome</keyword>
<gene>
    <name evidence="1" type="ORF">INT08_06285</name>
</gene>